<keyword evidence="1" id="KW-0472">Membrane</keyword>
<evidence type="ECO:0000256" key="1">
    <source>
        <dbReference type="SAM" id="Phobius"/>
    </source>
</evidence>
<protein>
    <submittedName>
        <fullName evidence="2">Uncharacterized protein</fullName>
    </submittedName>
</protein>
<dbReference type="AlphaFoldDB" id="A0A427AIX4"/>
<reference evidence="2 3" key="1">
    <citation type="journal article" date="2014" name="Agronomy (Basel)">
        <title>A Draft Genome Sequence for Ensete ventricosum, the Drought-Tolerant Tree Against Hunger.</title>
        <authorList>
            <person name="Harrison J."/>
            <person name="Moore K.A."/>
            <person name="Paszkiewicz K."/>
            <person name="Jones T."/>
            <person name="Grant M."/>
            <person name="Ambacheew D."/>
            <person name="Muzemil S."/>
            <person name="Studholme D.J."/>
        </authorList>
    </citation>
    <scope>NUCLEOTIDE SEQUENCE [LARGE SCALE GENOMIC DNA]</scope>
</reference>
<evidence type="ECO:0000313" key="3">
    <source>
        <dbReference type="Proteomes" id="UP000287651"/>
    </source>
</evidence>
<sequence>MGAKQRDRRLQLVREIITLVNLHTTSSEEKVTLSAMDGLANAAPTFSLKYWSYLGASILMAVIFLPPFLLQSLLGLTQTGTTQHGDLWKGRT</sequence>
<evidence type="ECO:0000313" key="2">
    <source>
        <dbReference type="EMBL" id="RRT76217.1"/>
    </source>
</evidence>
<dbReference type="Proteomes" id="UP000287651">
    <property type="component" value="Unassembled WGS sequence"/>
</dbReference>
<keyword evidence="1" id="KW-0812">Transmembrane</keyword>
<feature type="transmembrane region" description="Helical" evidence="1">
    <location>
        <begin position="50"/>
        <end position="70"/>
    </location>
</feature>
<gene>
    <name evidence="2" type="ORF">B296_00004836</name>
</gene>
<accession>A0A427AIX4</accession>
<proteinExistence type="predicted"/>
<comment type="caution">
    <text evidence="2">The sequence shown here is derived from an EMBL/GenBank/DDBJ whole genome shotgun (WGS) entry which is preliminary data.</text>
</comment>
<name>A0A427AIX4_ENSVE</name>
<organism evidence="2 3">
    <name type="scientific">Ensete ventricosum</name>
    <name type="common">Abyssinian banana</name>
    <name type="synonym">Musa ensete</name>
    <dbReference type="NCBI Taxonomy" id="4639"/>
    <lineage>
        <taxon>Eukaryota</taxon>
        <taxon>Viridiplantae</taxon>
        <taxon>Streptophyta</taxon>
        <taxon>Embryophyta</taxon>
        <taxon>Tracheophyta</taxon>
        <taxon>Spermatophyta</taxon>
        <taxon>Magnoliopsida</taxon>
        <taxon>Liliopsida</taxon>
        <taxon>Zingiberales</taxon>
        <taxon>Musaceae</taxon>
        <taxon>Ensete</taxon>
    </lineage>
</organism>
<keyword evidence="1" id="KW-1133">Transmembrane helix</keyword>
<dbReference type="EMBL" id="AMZH03002256">
    <property type="protein sequence ID" value="RRT76217.1"/>
    <property type="molecule type" value="Genomic_DNA"/>
</dbReference>